<protein>
    <submittedName>
        <fullName evidence="1">Uncharacterized protein</fullName>
    </submittedName>
</protein>
<gene>
    <name evidence="1" type="ORF">QAD02_016849</name>
</gene>
<sequence length="360" mass="41082">MSSLFLHAHMCYGRDHSVCFNKAVIKNDLKAVKSLIEAGLQLNKNDAEHNFLESIKRNHFDLAKYIRSSYNIDVTESLYERKYNALHSAIQWANDRHKLLDMVEYLIGAGVPVIEMHPKPYTTSAMEAVRRGVEELLKLFLDRGSNIHFKDMNGMTSLHYALMHRGDDLCSRLVELLIEAGVMKNCVAYPCYLRFAIMHGNSSWGVMKKLIDAGAELNTVDENNVSVLVLAVWKGDYFLTKNLISSGANLNITQRWSNSALEIALRTCRKDIVELLLKCGASVTVQDKNSFSIINIVLKCIEKKQEYLDILNLIIKYGAADGSECKKYYMKSFLMPDQQHPIMMKWNHLKQALMEFFPST</sequence>
<dbReference type="EMBL" id="CM056742">
    <property type="protein sequence ID" value="KAJ8681062.1"/>
    <property type="molecule type" value="Genomic_DNA"/>
</dbReference>
<evidence type="ECO:0000313" key="2">
    <source>
        <dbReference type="Proteomes" id="UP001239111"/>
    </source>
</evidence>
<accession>A0ACC2PCA7</accession>
<proteinExistence type="predicted"/>
<keyword evidence="2" id="KW-1185">Reference proteome</keyword>
<reference evidence="1" key="1">
    <citation type="submission" date="2023-04" db="EMBL/GenBank/DDBJ databases">
        <title>A chromosome-level genome assembly of the parasitoid wasp Eretmocerus hayati.</title>
        <authorList>
            <person name="Zhong Y."/>
            <person name="Liu S."/>
            <person name="Liu Y."/>
        </authorList>
    </citation>
    <scope>NUCLEOTIDE SEQUENCE</scope>
    <source>
        <strain evidence="1">ZJU_SS_LIU_2023</strain>
    </source>
</reference>
<comment type="caution">
    <text evidence="1">The sequence shown here is derived from an EMBL/GenBank/DDBJ whole genome shotgun (WGS) entry which is preliminary data.</text>
</comment>
<dbReference type="Proteomes" id="UP001239111">
    <property type="component" value="Chromosome 2"/>
</dbReference>
<organism evidence="1 2">
    <name type="scientific">Eretmocerus hayati</name>
    <dbReference type="NCBI Taxonomy" id="131215"/>
    <lineage>
        <taxon>Eukaryota</taxon>
        <taxon>Metazoa</taxon>
        <taxon>Ecdysozoa</taxon>
        <taxon>Arthropoda</taxon>
        <taxon>Hexapoda</taxon>
        <taxon>Insecta</taxon>
        <taxon>Pterygota</taxon>
        <taxon>Neoptera</taxon>
        <taxon>Endopterygota</taxon>
        <taxon>Hymenoptera</taxon>
        <taxon>Apocrita</taxon>
        <taxon>Proctotrupomorpha</taxon>
        <taxon>Chalcidoidea</taxon>
        <taxon>Aphelinidae</taxon>
        <taxon>Aphelininae</taxon>
        <taxon>Eretmocerus</taxon>
    </lineage>
</organism>
<name>A0ACC2PCA7_9HYME</name>
<evidence type="ECO:0000313" key="1">
    <source>
        <dbReference type="EMBL" id="KAJ8681062.1"/>
    </source>
</evidence>